<dbReference type="PANTHER" id="PTHR23242">
    <property type="entry name" value="TRANSCRIPTION FACTOR HOXA13"/>
    <property type="match status" value="1"/>
</dbReference>
<gene>
    <name evidence="4" type="ORF">FOE67_21405</name>
</gene>
<keyword evidence="1" id="KW-0175">Coiled coil</keyword>
<dbReference type="PANTHER" id="PTHR23242:SF9">
    <property type="entry name" value="TRANSCRIPTION FACTOR HOXA13"/>
    <property type="match status" value="1"/>
</dbReference>
<keyword evidence="3" id="KW-0812">Transmembrane</keyword>
<organism evidence="4 5">
    <name type="scientific">Streptomyces calidiresistens</name>
    <dbReference type="NCBI Taxonomy" id="1485586"/>
    <lineage>
        <taxon>Bacteria</taxon>
        <taxon>Bacillati</taxon>
        <taxon>Actinomycetota</taxon>
        <taxon>Actinomycetes</taxon>
        <taxon>Kitasatosporales</taxon>
        <taxon>Streptomycetaceae</taxon>
        <taxon>Streptomyces</taxon>
    </lineage>
</organism>
<protein>
    <submittedName>
        <fullName evidence="4">DUF2637 domain-containing protein</fullName>
    </submittedName>
</protein>
<feature type="transmembrane region" description="Helical" evidence="3">
    <location>
        <begin position="85"/>
        <end position="107"/>
    </location>
</feature>
<feature type="transmembrane region" description="Helical" evidence="3">
    <location>
        <begin position="145"/>
        <end position="169"/>
    </location>
</feature>
<keyword evidence="3" id="KW-1133">Transmembrane helix</keyword>
<evidence type="ECO:0000313" key="4">
    <source>
        <dbReference type="EMBL" id="MBB0231984.1"/>
    </source>
</evidence>
<evidence type="ECO:0000256" key="1">
    <source>
        <dbReference type="SAM" id="Coils"/>
    </source>
</evidence>
<dbReference type="Proteomes" id="UP000530234">
    <property type="component" value="Unassembled WGS sequence"/>
</dbReference>
<dbReference type="AlphaFoldDB" id="A0A7W3XYG6"/>
<feature type="coiled-coil region" evidence="1">
    <location>
        <begin position="314"/>
        <end position="510"/>
    </location>
</feature>
<name>A0A7W3XYG6_9ACTN</name>
<proteinExistence type="predicted"/>
<evidence type="ECO:0000256" key="2">
    <source>
        <dbReference type="SAM" id="MobiDB-lite"/>
    </source>
</evidence>
<accession>A0A7W3XYG6</accession>
<keyword evidence="3" id="KW-0472">Membrane</keyword>
<comment type="caution">
    <text evidence="4">The sequence shown here is derived from an EMBL/GenBank/DDBJ whole genome shotgun (WGS) entry which is preliminary data.</text>
</comment>
<dbReference type="Pfam" id="PF10935">
    <property type="entry name" value="DUF2637"/>
    <property type="match status" value="1"/>
</dbReference>
<evidence type="ECO:0000313" key="5">
    <source>
        <dbReference type="Proteomes" id="UP000530234"/>
    </source>
</evidence>
<evidence type="ECO:0000256" key="3">
    <source>
        <dbReference type="SAM" id="Phobius"/>
    </source>
</evidence>
<dbReference type="InterPro" id="IPR021235">
    <property type="entry name" value="DUF2637"/>
</dbReference>
<feature type="region of interest" description="Disordered" evidence="2">
    <location>
        <begin position="1"/>
        <end position="33"/>
    </location>
</feature>
<feature type="compositionally biased region" description="Low complexity" evidence="2">
    <location>
        <begin position="11"/>
        <end position="31"/>
    </location>
</feature>
<feature type="transmembrane region" description="Helical" evidence="3">
    <location>
        <begin position="44"/>
        <end position="65"/>
    </location>
</feature>
<reference evidence="5" key="1">
    <citation type="submission" date="2019-10" db="EMBL/GenBank/DDBJ databases">
        <title>Streptomyces sp. nov., a novel actinobacterium isolated from alkaline environment.</title>
        <authorList>
            <person name="Golinska P."/>
        </authorList>
    </citation>
    <scope>NUCLEOTIDE SEQUENCE [LARGE SCALE GENOMIC DNA]</scope>
    <source>
        <strain evidence="5">DSM 42108</strain>
    </source>
</reference>
<feature type="transmembrane region" description="Helical" evidence="3">
    <location>
        <begin position="119"/>
        <end position="139"/>
    </location>
</feature>
<keyword evidence="5" id="KW-1185">Reference proteome</keyword>
<dbReference type="EMBL" id="VKHS01000708">
    <property type="protein sequence ID" value="MBB0231984.1"/>
    <property type="molecule type" value="Genomic_DNA"/>
</dbReference>
<sequence>MRPPIPDAPEAVSDAPGPVSAAPGAASDASPIPGRRMLSRPQRVAASAVALAALALALTGLYLSFNNVAKFAHEELGFHSLEHGQLFIGGVDLGILTLIAVDLLLAWLGRPVTWIRYPVWLLTAATMALNSASAAPTGGWEPLDYVAVAAHAVVPVLFIAIVEIGRYVIDQVVRPDRERTSIPVHRWLLAPVSTARLYRRMRLWSLTYEEIVRRDADLRGYRIWLERLCAAEKRKPTADELLPITLAPHGYTVTEALALPGIQAGEAEERRRAAEEREREAEVARAEADATAKVRKAEARKTIRIAEIAAQAQVEEAERAAEDQRTAAERAAAHHGELIETAEMAEARARAAKAEREEAEERARQAEAEAAEEVARRETALLETAKAAEARARAAKAAREEAEEKEKEARALAAADTARREAALIETADAAEARKRAAEADRRAAEERARKAEADQLAARREAEARRIRTEAIEAERRAIEAAAETERRAAETRRAIAEIEARAAEAEDAARLTPRQRAVRRLARIALRETDGDLSRIPLERITGEFGVASSTASEYRSEAHELLASGYRP</sequence>